<keyword evidence="3" id="KW-0812">Transmembrane</keyword>
<evidence type="ECO:0000256" key="2">
    <source>
        <dbReference type="SAM" id="MobiDB-lite"/>
    </source>
</evidence>
<dbReference type="InterPro" id="IPR024673">
    <property type="entry name" value="Octahem_Cyt_c"/>
</dbReference>
<evidence type="ECO:0000259" key="4">
    <source>
        <dbReference type="Pfam" id="PF13435"/>
    </source>
</evidence>
<evidence type="ECO:0000256" key="1">
    <source>
        <dbReference type="ARBA" id="ARBA00022729"/>
    </source>
</evidence>
<keyword evidence="1" id="KW-0732">Signal</keyword>
<dbReference type="EMBL" id="AP012273">
    <property type="protein sequence ID" value="BAO43635.1"/>
    <property type="molecule type" value="Genomic_DNA"/>
</dbReference>
<dbReference type="KEGG" id="tbn:TBH_C0697"/>
<proteinExistence type="predicted"/>
<dbReference type="SUPFAM" id="SSF48695">
    <property type="entry name" value="Multiheme cytochromes"/>
    <property type="match status" value="1"/>
</dbReference>
<reference evidence="5 6" key="1">
    <citation type="journal article" date="2014" name="PLoS ONE">
        <title>Physiological and genomic features of a novel sulfur-oxidizing gammaproteobacterium belonging to a previously uncultivated symbiotic lineage isolated from a hydrothermal vent.</title>
        <authorList>
            <person name="Nunoura T."/>
            <person name="Takaki Y."/>
            <person name="Kazama H."/>
            <person name="Kakuta J."/>
            <person name="Shimamura S."/>
            <person name="Makita H."/>
            <person name="Hirai M."/>
            <person name="Miyazaki M."/>
            <person name="Takai K."/>
        </authorList>
    </citation>
    <scope>NUCLEOTIDE SEQUENCE [LARGE SCALE GENOMIC DNA]</scope>
    <source>
        <strain evidence="5 6">Hiromi1</strain>
    </source>
</reference>
<dbReference type="InterPro" id="IPR036280">
    <property type="entry name" value="Multihaem_cyt_sf"/>
</dbReference>
<dbReference type="Proteomes" id="UP000031631">
    <property type="component" value="Chromosome"/>
</dbReference>
<feature type="transmembrane region" description="Helical" evidence="3">
    <location>
        <begin position="507"/>
        <end position="530"/>
    </location>
</feature>
<dbReference type="Pfam" id="PF11783">
    <property type="entry name" value="Cytochrome_cB"/>
    <property type="match status" value="1"/>
</dbReference>
<dbReference type="NCBIfam" id="TIGR04315">
    <property type="entry name" value="octaheme_Shew"/>
    <property type="match status" value="1"/>
</dbReference>
<keyword evidence="6" id="KW-1185">Reference proteome</keyword>
<name>A0A7U6GHC2_9GAMM</name>
<dbReference type="AlphaFoldDB" id="A0A7U6GHC2"/>
<keyword evidence="3" id="KW-1133">Transmembrane helix</keyword>
<dbReference type="PANTHER" id="PTHR35038:SF5">
    <property type="entry name" value="CYTOCHROME C-TYPE PROTEIN NRFB"/>
    <property type="match status" value="1"/>
</dbReference>
<dbReference type="InterPro" id="IPR023155">
    <property type="entry name" value="Cyt_c-552/4"/>
</dbReference>
<feature type="domain" description="Cytochrome c-552/4" evidence="4">
    <location>
        <begin position="225"/>
        <end position="297"/>
    </location>
</feature>
<protein>
    <submittedName>
        <fullName evidence="5">Cytochrome c family protein</fullName>
    </submittedName>
</protein>
<dbReference type="Gene3D" id="1.10.1130.10">
    <property type="entry name" value="Flavocytochrome C3, Chain A"/>
    <property type="match status" value="2"/>
</dbReference>
<accession>A0A7U6GHC2</accession>
<feature type="region of interest" description="Disordered" evidence="2">
    <location>
        <begin position="1"/>
        <end position="27"/>
    </location>
</feature>
<evidence type="ECO:0000256" key="3">
    <source>
        <dbReference type="SAM" id="Phobius"/>
    </source>
</evidence>
<dbReference type="PIRSF" id="PIRSF039014">
    <property type="entry name" value="OTR_cyc"/>
    <property type="match status" value="1"/>
</dbReference>
<evidence type="ECO:0000313" key="5">
    <source>
        <dbReference type="EMBL" id="BAO43635.1"/>
    </source>
</evidence>
<dbReference type="GO" id="GO:0016491">
    <property type="term" value="F:oxidoreductase activity"/>
    <property type="evidence" value="ECO:0007669"/>
    <property type="project" value="TreeGrafter"/>
</dbReference>
<gene>
    <name evidence="5" type="ORF">TBH_C0697</name>
</gene>
<evidence type="ECO:0000313" key="6">
    <source>
        <dbReference type="Proteomes" id="UP000031631"/>
    </source>
</evidence>
<dbReference type="InterPro" id="IPR051829">
    <property type="entry name" value="Multiheme_Cytochr_ET"/>
</dbReference>
<dbReference type="Pfam" id="PF13435">
    <property type="entry name" value="Cytochrome_C554"/>
    <property type="match status" value="1"/>
</dbReference>
<organism evidence="5 6">
    <name type="scientific">Thiolapillus brandeum</name>
    <dbReference type="NCBI Taxonomy" id="1076588"/>
    <lineage>
        <taxon>Bacteria</taxon>
        <taxon>Pseudomonadati</taxon>
        <taxon>Pseudomonadota</taxon>
        <taxon>Gammaproteobacteria</taxon>
        <taxon>Chromatiales</taxon>
        <taxon>Sedimenticolaceae</taxon>
        <taxon>Thiolapillus</taxon>
    </lineage>
</organism>
<sequence>MPTGGVQPGISEYKDIGNPGKVDNPVTKLDKDKQRKFTTDHSKLKELQGPFNSGPEVTKACLGCHNQAGDQFVRNKHWTWSYKHPVTGQQLGKDYLVNNFCTNARGNEGMCAQCHAGYNRTSPDYDLSKQENIDCLVCHDATGKYYKTPPTKGNKACSVMFEGLKPIDWTNVAQHVRLPARSNCGGCHFFGGGGDNVKHGDLSSVLFHPPRDVDVHMSEQGENFACIICHVGEGHEWAGSRYNMIAKDEKEHALPKPGMERETATCESCHGDKPHPLSVKGLKLNDHVDRVACESCHIPAFARGGVATKVDWDWRTAGRLRNGEGYKEEGYQQGNGEWRHTYKSIKGSFKYDENVKPLYRWFNGVMRYTTIDTKFDPNKPVEINYFSGDPGDPDSRIWPFKRMHTIQPYDKGNNTLVYMHLWGNDDAAFWGNYDFAKAIKVGMEKNGIPYSGEYGFIESYSYWPINHMVAPKEKAVACDECHSKQGRLKELKGFYMPGRDAPKWLDMLGLLMIVGSLGGVAGHGLLRILLAWRRKH</sequence>
<keyword evidence="3" id="KW-0472">Membrane</keyword>
<dbReference type="PANTHER" id="PTHR35038">
    <property type="entry name" value="DISSIMILATORY SULFITE REDUCTASE SIRA"/>
    <property type="match status" value="1"/>
</dbReference>